<feature type="transmembrane region" description="Helical" evidence="1">
    <location>
        <begin position="20"/>
        <end position="40"/>
    </location>
</feature>
<keyword evidence="1" id="KW-0472">Membrane</keyword>
<keyword evidence="1" id="KW-1133">Transmembrane helix</keyword>
<comment type="caution">
    <text evidence="2">The sequence shown here is derived from an EMBL/GenBank/DDBJ whole genome shotgun (WGS) entry which is preliminary data.</text>
</comment>
<dbReference type="RefSeq" id="WP_088260809.1">
    <property type="nucleotide sequence ID" value="NZ_NIDE01000020.1"/>
</dbReference>
<dbReference type="EMBL" id="NIDE01000020">
    <property type="protein sequence ID" value="OWK34541.1"/>
    <property type="molecule type" value="Genomic_DNA"/>
</dbReference>
<dbReference type="Proteomes" id="UP000214646">
    <property type="component" value="Unassembled WGS sequence"/>
</dbReference>
<feature type="transmembrane region" description="Helical" evidence="1">
    <location>
        <begin position="172"/>
        <end position="196"/>
    </location>
</feature>
<name>A0A225CYX6_9BACT</name>
<organism evidence="2 3">
    <name type="scientific">Fimbriiglobus ruber</name>
    <dbReference type="NCBI Taxonomy" id="1908690"/>
    <lineage>
        <taxon>Bacteria</taxon>
        <taxon>Pseudomonadati</taxon>
        <taxon>Planctomycetota</taxon>
        <taxon>Planctomycetia</taxon>
        <taxon>Gemmatales</taxon>
        <taxon>Gemmataceae</taxon>
        <taxon>Fimbriiglobus</taxon>
    </lineage>
</organism>
<evidence type="ECO:0000313" key="3">
    <source>
        <dbReference type="Proteomes" id="UP000214646"/>
    </source>
</evidence>
<gene>
    <name evidence="2" type="ORF">FRUB_10512</name>
</gene>
<dbReference type="OrthoDB" id="9806096at2"/>
<accession>A0A225CYX6</accession>
<dbReference type="AlphaFoldDB" id="A0A225CYX6"/>
<reference evidence="3" key="1">
    <citation type="submission" date="2017-06" db="EMBL/GenBank/DDBJ databases">
        <title>Genome analysis of Fimbriiglobus ruber SP5, the first member of the order Planctomycetales with confirmed chitinolytic capability.</title>
        <authorList>
            <person name="Ravin N.V."/>
            <person name="Rakitin A.L."/>
            <person name="Ivanova A.A."/>
            <person name="Beletsky A.V."/>
            <person name="Kulichevskaya I.S."/>
            <person name="Mardanov A.V."/>
            <person name="Dedysh S.N."/>
        </authorList>
    </citation>
    <scope>NUCLEOTIDE SEQUENCE [LARGE SCALE GENOMIC DNA]</scope>
    <source>
        <strain evidence="3">SP5</strain>
    </source>
</reference>
<dbReference type="Pfam" id="PF14235">
    <property type="entry name" value="DUF4337"/>
    <property type="match status" value="1"/>
</dbReference>
<dbReference type="InterPro" id="IPR025570">
    <property type="entry name" value="DUF4337"/>
</dbReference>
<sequence length="208" mass="23458">MAEIEIPHPHEVKEKAEHPFLRMVALSVAFYAVGLAISSFGTHSTAKEMMLAKQEEANQWNRYQSKSTREALYRNEILKLKAEKKSGTMPQYKEELLAEYEKEESRMIADKKEIEEGGKDKDGKELHGARHYQNEVKLLQRKDPYFEFAEVIFQLAIVLASVAMLAEKKWAFYVSVGLAIVGVLLTANGFALLVAIPGIDHGTHSVAH</sequence>
<keyword evidence="1 2" id="KW-0812">Transmembrane</keyword>
<protein>
    <submittedName>
        <fullName evidence="2">Putative TRANSMEMBRANE PROTEIN</fullName>
    </submittedName>
</protein>
<evidence type="ECO:0000313" key="2">
    <source>
        <dbReference type="EMBL" id="OWK34541.1"/>
    </source>
</evidence>
<keyword evidence="3" id="KW-1185">Reference proteome</keyword>
<evidence type="ECO:0000256" key="1">
    <source>
        <dbReference type="SAM" id="Phobius"/>
    </source>
</evidence>
<proteinExistence type="predicted"/>